<evidence type="ECO:0000256" key="4">
    <source>
        <dbReference type="ARBA" id="ARBA00022989"/>
    </source>
</evidence>
<dbReference type="InterPro" id="IPR025857">
    <property type="entry name" value="MacB_PCD"/>
</dbReference>
<name>A0A1U7NK17_9FIRM</name>
<dbReference type="PANTHER" id="PTHR30572:SF4">
    <property type="entry name" value="ABC TRANSPORTER PERMEASE YTRF"/>
    <property type="match status" value="1"/>
</dbReference>
<evidence type="ECO:0000256" key="2">
    <source>
        <dbReference type="ARBA" id="ARBA00022475"/>
    </source>
</evidence>
<accession>A0A1U7NK17</accession>
<reference evidence="10 11" key="1">
    <citation type="submission" date="2016-11" db="EMBL/GenBank/DDBJ databases">
        <title>Description of two novel members of the family Erysipelotrichaceae: Ileibacterium lipovorans gen. nov., sp. nov. and Dubosiella newyorkensis, gen. nov., sp. nov.</title>
        <authorList>
            <person name="Cox L.M."/>
            <person name="Sohn J."/>
            <person name="Tyrrell K.L."/>
            <person name="Citron D.M."/>
            <person name="Lawson P.A."/>
            <person name="Patel N.B."/>
            <person name="Iizumi T."/>
            <person name="Perez-Perez G.I."/>
            <person name="Goldstein E.J."/>
            <person name="Blaser M.J."/>
        </authorList>
    </citation>
    <scope>NUCLEOTIDE SEQUENCE [LARGE SCALE GENOMIC DNA]</scope>
    <source>
        <strain evidence="10 11">NYU-BL-A4</strain>
    </source>
</reference>
<feature type="transmembrane region" description="Helical" evidence="7">
    <location>
        <begin position="358"/>
        <end position="382"/>
    </location>
</feature>
<dbReference type="RefSeq" id="WP_076342236.1">
    <property type="nucleotide sequence ID" value="NZ_CAJTMI010000004.1"/>
</dbReference>
<keyword evidence="2" id="KW-1003">Cell membrane</keyword>
<dbReference type="InterPro" id="IPR050250">
    <property type="entry name" value="Macrolide_Exporter_MacB"/>
</dbReference>
<dbReference type="PANTHER" id="PTHR30572">
    <property type="entry name" value="MEMBRANE COMPONENT OF TRANSPORTER-RELATED"/>
    <property type="match status" value="1"/>
</dbReference>
<dbReference type="GO" id="GO:0005886">
    <property type="term" value="C:plasma membrane"/>
    <property type="evidence" value="ECO:0007669"/>
    <property type="project" value="UniProtKB-SubCell"/>
</dbReference>
<feature type="transmembrane region" description="Helical" evidence="7">
    <location>
        <begin position="417"/>
        <end position="439"/>
    </location>
</feature>
<evidence type="ECO:0000256" key="7">
    <source>
        <dbReference type="SAM" id="Phobius"/>
    </source>
</evidence>
<dbReference type="Proteomes" id="UP000186705">
    <property type="component" value="Unassembled WGS sequence"/>
</dbReference>
<gene>
    <name evidence="10" type="ORF">BO225_10700</name>
</gene>
<evidence type="ECO:0000259" key="8">
    <source>
        <dbReference type="Pfam" id="PF02687"/>
    </source>
</evidence>
<dbReference type="GO" id="GO:0022857">
    <property type="term" value="F:transmembrane transporter activity"/>
    <property type="evidence" value="ECO:0007669"/>
    <property type="project" value="TreeGrafter"/>
</dbReference>
<keyword evidence="3 7" id="KW-0812">Transmembrane</keyword>
<protein>
    <recommendedName>
        <fullName evidence="12">ABC transporter permease</fullName>
    </recommendedName>
</protein>
<sequence length="456" mass="50259">MSFRDLWRMCLNNLWRRKSRTILTILGVMIGCMSIVVMVSIGVALDVSQKKMLEDMGDLQMITIYPNYDPQSKIKLDESMLKNIQAIPGVVAASGKFEIQDYPIQVSTGSNGRYEALYAPVVGIDFSQLEGFGYELKEGAFPIVGAKNQALAGERFAYNFKDTARPEGSNMIDYYSALFDENGNMNEENVPDPYFDPLNAKIDLSIQVNEQNKIKDTLNVTGVLKESQMIGYETGEGLLIDLNEIKGLWKEANRKAGKPSTSFDYTGALVKADSIENVSEIEKQIQTLGLQTSSMQSIRESMEESSRMMQMVLGGIGAISLLVAAIGITNTMIMSISERTREIGIMKALGCYTKNIRELFLMEAGMIGLIGGGLGLILSYIVSMVLNSFSNMGAPAASFWEQLMIWLGLQGTPLSLIPWWLGLFALLFSILIGVVSGYYPASKAVKIPALEAIRHD</sequence>
<evidence type="ECO:0000256" key="5">
    <source>
        <dbReference type="ARBA" id="ARBA00023136"/>
    </source>
</evidence>
<feature type="transmembrane region" description="Helical" evidence="7">
    <location>
        <begin position="21"/>
        <end position="45"/>
    </location>
</feature>
<evidence type="ECO:0000256" key="1">
    <source>
        <dbReference type="ARBA" id="ARBA00004651"/>
    </source>
</evidence>
<evidence type="ECO:0000313" key="11">
    <source>
        <dbReference type="Proteomes" id="UP000186705"/>
    </source>
</evidence>
<feature type="domain" description="ABC3 transporter permease C-terminal" evidence="8">
    <location>
        <begin position="316"/>
        <end position="448"/>
    </location>
</feature>
<keyword evidence="4 7" id="KW-1133">Transmembrane helix</keyword>
<evidence type="ECO:0000313" key="10">
    <source>
        <dbReference type="EMBL" id="OLU44347.1"/>
    </source>
</evidence>
<keyword evidence="11" id="KW-1185">Reference proteome</keyword>
<dbReference type="Pfam" id="PF12704">
    <property type="entry name" value="MacB_PCD"/>
    <property type="match status" value="1"/>
</dbReference>
<feature type="transmembrane region" description="Helical" evidence="7">
    <location>
        <begin position="311"/>
        <end position="337"/>
    </location>
</feature>
<comment type="subcellular location">
    <subcellularLocation>
        <location evidence="1">Cell membrane</location>
        <topology evidence="1">Multi-pass membrane protein</topology>
    </subcellularLocation>
</comment>
<dbReference type="PROSITE" id="PS51257">
    <property type="entry name" value="PROKAR_LIPOPROTEIN"/>
    <property type="match status" value="1"/>
</dbReference>
<comment type="caution">
    <text evidence="10">The sequence shown here is derived from an EMBL/GenBank/DDBJ whole genome shotgun (WGS) entry which is preliminary data.</text>
</comment>
<dbReference type="AlphaFoldDB" id="A0A1U7NK17"/>
<evidence type="ECO:0000256" key="6">
    <source>
        <dbReference type="ARBA" id="ARBA00038076"/>
    </source>
</evidence>
<dbReference type="InterPro" id="IPR003838">
    <property type="entry name" value="ABC3_permease_C"/>
</dbReference>
<evidence type="ECO:0000256" key="3">
    <source>
        <dbReference type="ARBA" id="ARBA00022692"/>
    </source>
</evidence>
<evidence type="ECO:0008006" key="12">
    <source>
        <dbReference type="Google" id="ProtNLM"/>
    </source>
</evidence>
<dbReference type="EMBL" id="MPKA01000113">
    <property type="protein sequence ID" value="OLU44347.1"/>
    <property type="molecule type" value="Genomic_DNA"/>
</dbReference>
<keyword evidence="5 7" id="KW-0472">Membrane</keyword>
<dbReference type="OrthoDB" id="9770036at2"/>
<proteinExistence type="inferred from homology"/>
<evidence type="ECO:0000259" key="9">
    <source>
        <dbReference type="Pfam" id="PF12704"/>
    </source>
</evidence>
<organism evidence="10 11">
    <name type="scientific">Dubosiella newyorkensis</name>
    <dbReference type="NCBI Taxonomy" id="1862672"/>
    <lineage>
        <taxon>Bacteria</taxon>
        <taxon>Bacillati</taxon>
        <taxon>Bacillota</taxon>
        <taxon>Erysipelotrichia</taxon>
        <taxon>Erysipelotrichales</taxon>
        <taxon>Erysipelotrichaceae</taxon>
        <taxon>Dubosiella</taxon>
    </lineage>
</organism>
<feature type="domain" description="MacB-like periplasmic core" evidence="9">
    <location>
        <begin position="21"/>
        <end position="169"/>
    </location>
</feature>
<dbReference type="Pfam" id="PF02687">
    <property type="entry name" value="FtsX"/>
    <property type="match status" value="1"/>
</dbReference>
<comment type="similarity">
    <text evidence="6">Belongs to the ABC-4 integral membrane protein family.</text>
</comment>
<dbReference type="STRING" id="1862672.BO225_10700"/>